<dbReference type="OrthoDB" id="3243937at2759"/>
<feature type="region of interest" description="Disordered" evidence="1">
    <location>
        <begin position="338"/>
        <end position="380"/>
    </location>
</feature>
<reference evidence="3" key="2">
    <citation type="submission" date="2015-01" db="EMBL/GenBank/DDBJ databases">
        <title>Evolutionary Origins and Diversification of the Mycorrhizal Mutualists.</title>
        <authorList>
            <consortium name="DOE Joint Genome Institute"/>
            <consortium name="Mycorrhizal Genomics Consortium"/>
            <person name="Kohler A."/>
            <person name="Kuo A."/>
            <person name="Nagy L.G."/>
            <person name="Floudas D."/>
            <person name="Copeland A."/>
            <person name="Barry K.W."/>
            <person name="Cichocki N."/>
            <person name="Veneault-Fourrey C."/>
            <person name="LaButti K."/>
            <person name="Lindquist E.A."/>
            <person name="Lipzen A."/>
            <person name="Lundell T."/>
            <person name="Morin E."/>
            <person name="Murat C."/>
            <person name="Riley R."/>
            <person name="Ohm R."/>
            <person name="Sun H."/>
            <person name="Tunlid A."/>
            <person name="Henrissat B."/>
            <person name="Grigoriev I.V."/>
            <person name="Hibbett D.S."/>
            <person name="Martin F."/>
        </authorList>
    </citation>
    <scope>NUCLEOTIDE SEQUENCE [LARGE SCALE GENOMIC DNA]</scope>
    <source>
        <strain evidence="3">MAFF 305830</strain>
    </source>
</reference>
<name>A0A0C2X1T7_SERVB</name>
<accession>A0A0C2X1T7</accession>
<feature type="compositionally biased region" description="Basic and acidic residues" evidence="1">
    <location>
        <begin position="295"/>
        <end position="309"/>
    </location>
</feature>
<organism evidence="2 3">
    <name type="scientific">Serendipita vermifera MAFF 305830</name>
    <dbReference type="NCBI Taxonomy" id="933852"/>
    <lineage>
        <taxon>Eukaryota</taxon>
        <taxon>Fungi</taxon>
        <taxon>Dikarya</taxon>
        <taxon>Basidiomycota</taxon>
        <taxon>Agaricomycotina</taxon>
        <taxon>Agaricomycetes</taxon>
        <taxon>Sebacinales</taxon>
        <taxon>Serendipitaceae</taxon>
        <taxon>Serendipita</taxon>
    </lineage>
</organism>
<evidence type="ECO:0008006" key="4">
    <source>
        <dbReference type="Google" id="ProtNLM"/>
    </source>
</evidence>
<feature type="non-terminal residue" evidence="2">
    <location>
        <position position="1"/>
    </location>
</feature>
<dbReference type="AlphaFoldDB" id="A0A0C2X1T7"/>
<feature type="region of interest" description="Disordered" evidence="1">
    <location>
        <begin position="272"/>
        <end position="311"/>
    </location>
</feature>
<feature type="non-terminal residue" evidence="2">
    <location>
        <position position="380"/>
    </location>
</feature>
<dbReference type="HOGENOM" id="CLU_728753_0_0_1"/>
<evidence type="ECO:0000256" key="1">
    <source>
        <dbReference type="SAM" id="MobiDB-lite"/>
    </source>
</evidence>
<dbReference type="Proteomes" id="UP000054097">
    <property type="component" value="Unassembled WGS sequence"/>
</dbReference>
<feature type="compositionally biased region" description="Basic and acidic residues" evidence="1">
    <location>
        <begin position="10"/>
        <end position="29"/>
    </location>
</feature>
<dbReference type="EMBL" id="KN824280">
    <property type="protein sequence ID" value="KIM32218.1"/>
    <property type="molecule type" value="Genomic_DNA"/>
</dbReference>
<protein>
    <recommendedName>
        <fullName evidence="4">ALIX V-shaped domain-containing protein</fullName>
    </recommendedName>
</protein>
<keyword evidence="3" id="KW-1185">Reference proteome</keyword>
<sequence>SKNDWATATRLEEEYKQQESRIRQQESSRKHQEYCQTFLDPAKEHILAAFAELHPLYAELERILEDDDNLELDVVRAVRALEEVSDLMEQGMTELENMEDDRRNREFELQRQIITDDTSRSDPWGDATKLENQKKLSDLEIKAERAGQKVDRRNPFLVLAVRKMMEAIVGVDRDKEMLASATQDLLARIPDAIPLDQEETRAAAGDKAPSKVPLPSKPLYNQISEAHSSLLSINTMCNDMREVLKSLQRKHVYEGRLRDMAQLELSETRQGRGDNWYFGPGSTMRQEGEKEDEAGERAFEQERSERRAAMDNVSAPISSFLTRYKDREMAVLRKLAGGMTANGPMSPSSSGDPTAGGSGDAHTAALTAMQKMLQQQQQTQ</sequence>
<reference evidence="2 3" key="1">
    <citation type="submission" date="2014-04" db="EMBL/GenBank/DDBJ databases">
        <authorList>
            <consortium name="DOE Joint Genome Institute"/>
            <person name="Kuo A."/>
            <person name="Zuccaro A."/>
            <person name="Kohler A."/>
            <person name="Nagy L.G."/>
            <person name="Floudas D."/>
            <person name="Copeland A."/>
            <person name="Barry K.W."/>
            <person name="Cichocki N."/>
            <person name="Veneault-Fourrey C."/>
            <person name="LaButti K."/>
            <person name="Lindquist E.A."/>
            <person name="Lipzen A."/>
            <person name="Lundell T."/>
            <person name="Morin E."/>
            <person name="Murat C."/>
            <person name="Sun H."/>
            <person name="Tunlid A."/>
            <person name="Henrissat B."/>
            <person name="Grigoriev I.V."/>
            <person name="Hibbett D.S."/>
            <person name="Martin F."/>
            <person name="Nordberg H.P."/>
            <person name="Cantor M.N."/>
            <person name="Hua S.X."/>
        </authorList>
    </citation>
    <scope>NUCLEOTIDE SEQUENCE [LARGE SCALE GENOMIC DNA]</scope>
    <source>
        <strain evidence="2 3">MAFF 305830</strain>
    </source>
</reference>
<feature type="compositionally biased region" description="Low complexity" evidence="1">
    <location>
        <begin position="365"/>
        <end position="380"/>
    </location>
</feature>
<feature type="region of interest" description="Disordered" evidence="1">
    <location>
        <begin position="1"/>
        <end position="29"/>
    </location>
</feature>
<gene>
    <name evidence="2" type="ORF">M408DRAFT_41689</name>
</gene>
<feature type="compositionally biased region" description="Polar residues" evidence="1">
    <location>
        <begin position="343"/>
        <end position="352"/>
    </location>
</feature>
<proteinExistence type="predicted"/>
<evidence type="ECO:0000313" key="2">
    <source>
        <dbReference type="EMBL" id="KIM32218.1"/>
    </source>
</evidence>
<evidence type="ECO:0000313" key="3">
    <source>
        <dbReference type="Proteomes" id="UP000054097"/>
    </source>
</evidence>